<sequence>MIHAYIPKYMYAKGQARFLEGLQLTELVKVFYFDDIKELCLIDEANSVIIAGISPDKLKFIVHDKVYYCFTSPLGQADLSSSQWPSPEMDILHQVINLKSQGKIRDCIVSSYSVAFAYDFIYLPRICKFHDKDVKFTLERRNYGFLGNNLRKHKNAHNQIAAMSLLKPNDPIVVSEDFPCYYFEQFHREAKFLPILLKSDTDYYNEISTHRLGFQCSFSESFDYMAFEYCLSGVPVIGSAVLDWYPYKECIVKNPDDVKEIYNVAQQLINNKCFYSKISEELSIWAKKFNARSIDSAVKDIHDRIL</sequence>
<dbReference type="EMBL" id="PFKO01000050">
    <property type="protein sequence ID" value="PIY33631.1"/>
    <property type="molecule type" value="Genomic_DNA"/>
</dbReference>
<dbReference type="Gene3D" id="3.40.50.2000">
    <property type="entry name" value="Glycogen Phosphorylase B"/>
    <property type="match status" value="1"/>
</dbReference>
<dbReference type="SUPFAM" id="SSF53756">
    <property type="entry name" value="UDP-Glycosyltransferase/glycogen phosphorylase"/>
    <property type="match status" value="1"/>
</dbReference>
<dbReference type="AlphaFoldDB" id="A0A2M7PTA5"/>
<gene>
    <name evidence="1" type="ORF">COZ07_01460</name>
</gene>
<protein>
    <recommendedName>
        <fullName evidence="3">Glycosyl transferase family 1 domain-containing protein</fullName>
    </recommendedName>
</protein>
<comment type="caution">
    <text evidence="1">The sequence shown here is derived from an EMBL/GenBank/DDBJ whole genome shotgun (WGS) entry which is preliminary data.</text>
</comment>
<reference evidence="1 2" key="1">
    <citation type="submission" date="2017-09" db="EMBL/GenBank/DDBJ databases">
        <title>Depth-based differentiation of microbial function through sediment-hosted aquifers and enrichment of novel symbionts in the deep terrestrial subsurface.</title>
        <authorList>
            <person name="Probst A.J."/>
            <person name="Ladd B."/>
            <person name="Jarett J.K."/>
            <person name="Geller-Mcgrath D.E."/>
            <person name="Sieber C.M."/>
            <person name="Emerson J.B."/>
            <person name="Anantharaman K."/>
            <person name="Thomas B.C."/>
            <person name="Malmstrom R."/>
            <person name="Stieglmeier M."/>
            <person name="Klingl A."/>
            <person name="Woyke T."/>
            <person name="Ryan C.M."/>
            <person name="Banfield J.F."/>
        </authorList>
    </citation>
    <scope>NUCLEOTIDE SEQUENCE [LARGE SCALE GENOMIC DNA]</scope>
    <source>
        <strain evidence="1">CG_4_10_14_3_um_filter_34_13</strain>
    </source>
</reference>
<name>A0A2M7PTA5_9BACT</name>
<dbReference type="Proteomes" id="UP000230646">
    <property type="component" value="Unassembled WGS sequence"/>
</dbReference>
<evidence type="ECO:0000313" key="2">
    <source>
        <dbReference type="Proteomes" id="UP000230646"/>
    </source>
</evidence>
<dbReference type="RefSeq" id="WP_406606830.1">
    <property type="nucleotide sequence ID" value="NZ_PFKO01000050.1"/>
</dbReference>
<proteinExistence type="predicted"/>
<evidence type="ECO:0008006" key="3">
    <source>
        <dbReference type="Google" id="ProtNLM"/>
    </source>
</evidence>
<evidence type="ECO:0000313" key="1">
    <source>
        <dbReference type="EMBL" id="PIY33631.1"/>
    </source>
</evidence>
<organism evidence="1 2">
    <name type="scientific">Candidatus Infernicultor aquiphilus</name>
    <dbReference type="NCBI Taxonomy" id="1805029"/>
    <lineage>
        <taxon>Bacteria</taxon>
        <taxon>Pseudomonadati</taxon>
        <taxon>Atribacterota</taxon>
        <taxon>Candidatus Phoenicimicrobiia</taxon>
        <taxon>Candidatus Pheonicimicrobiales</taxon>
        <taxon>Candidatus Phoenicimicrobiaceae</taxon>
        <taxon>Candidatus Infernicultor</taxon>
    </lineage>
</organism>
<accession>A0A2M7PTA5</accession>